<dbReference type="Pfam" id="PF01757">
    <property type="entry name" value="Acyl_transf_3"/>
    <property type="match status" value="1"/>
</dbReference>
<keyword evidence="2" id="KW-0812">Transmembrane</keyword>
<feature type="transmembrane region" description="Helical" evidence="2">
    <location>
        <begin position="327"/>
        <end position="347"/>
    </location>
</feature>
<keyword evidence="2" id="KW-1133">Transmembrane helix</keyword>
<reference evidence="4 5" key="1">
    <citation type="journal article" date="2015" name="Genome Announc.">
        <title>Complete Genome Sequence of Clavibacter michiganensis subsp. insidiosus R1-1 Using PacBio Single-Molecule Real-Time Technology.</title>
        <authorList>
            <person name="Lu Y."/>
            <person name="Samac D.A."/>
            <person name="Glazebrook J."/>
            <person name="Ishimaru C.A."/>
        </authorList>
    </citation>
    <scope>NUCLEOTIDE SEQUENCE [LARGE SCALE GENOMIC DNA]</scope>
    <source>
        <strain evidence="4 5">R1-1</strain>
    </source>
</reference>
<dbReference type="GO" id="GO:0016020">
    <property type="term" value="C:membrane"/>
    <property type="evidence" value="ECO:0007669"/>
    <property type="project" value="TreeGrafter"/>
</dbReference>
<sequence>MTGTPTSAPARVPTLLPGIEGLRGVAAVAVLLYHVQRQLARPTTDIPLVGEVAFFSHGVTLFFVLSGFLLCLPFARGLVDGGAMPRLSRYAVNRALRVFPGYVVVLLLVSLVLRVAILPRETRDAGISVGTLGPLDTVLNVLLLQGYAPRTLRSGIEVAWTLAVEVSFYVVLPIVALLAARILRGRATWIRALAPAAVLLLMGVAGKVWSMVAQAPLGHRGRLASEWGVTWEAVANRSILVHADLFAYGMAAAVVLLTLSADGGLRDRVAAWRVLAGIVAAALIVVASEAPVGAFEESIVAASCATLLLLVALPRRGGSLGPVTRVLELRWIAWLGTISFSVYLWHLPVIRFLRRAGVVLPDTLAGFALNTLVVGAVTLALSAATYYAIERPALRLKDVDRRSARRRRGDAVSSEDARSAPREERR</sequence>
<feature type="compositionally biased region" description="Basic and acidic residues" evidence="1">
    <location>
        <begin position="415"/>
        <end position="426"/>
    </location>
</feature>
<dbReference type="InterPro" id="IPR002656">
    <property type="entry name" value="Acyl_transf_3_dom"/>
</dbReference>
<dbReference type="PATRIC" id="fig|33014.5.peg.2415"/>
<name>A0A0D5CK77_9MICO</name>
<protein>
    <submittedName>
        <fullName evidence="4">Acyltransferase</fullName>
    </submittedName>
</protein>
<feature type="transmembrane region" description="Helical" evidence="2">
    <location>
        <begin position="367"/>
        <end position="389"/>
    </location>
</feature>
<dbReference type="OrthoDB" id="5242306at2"/>
<gene>
    <name evidence="4" type="ORF">VO01_11700</name>
</gene>
<dbReference type="HOGENOM" id="CLU_005679_1_3_11"/>
<evidence type="ECO:0000259" key="3">
    <source>
        <dbReference type="Pfam" id="PF01757"/>
    </source>
</evidence>
<dbReference type="InterPro" id="IPR050879">
    <property type="entry name" value="Acyltransferase_3"/>
</dbReference>
<feature type="domain" description="Acyltransferase 3" evidence="3">
    <location>
        <begin position="17"/>
        <end position="386"/>
    </location>
</feature>
<dbReference type="Proteomes" id="UP000032604">
    <property type="component" value="Chromosome"/>
</dbReference>
<evidence type="ECO:0000313" key="5">
    <source>
        <dbReference type="Proteomes" id="UP000032604"/>
    </source>
</evidence>
<dbReference type="PANTHER" id="PTHR23028:SF53">
    <property type="entry name" value="ACYL_TRANSF_3 DOMAIN-CONTAINING PROTEIN"/>
    <property type="match status" value="1"/>
</dbReference>
<keyword evidence="4" id="KW-0808">Transferase</keyword>
<feature type="transmembrane region" description="Helical" evidence="2">
    <location>
        <begin position="192"/>
        <end position="212"/>
    </location>
</feature>
<dbReference type="KEGG" id="cmh:VO01_11700"/>
<feature type="transmembrane region" description="Helical" evidence="2">
    <location>
        <begin position="298"/>
        <end position="315"/>
    </location>
</feature>
<dbReference type="AlphaFoldDB" id="A0A0D5CK77"/>
<evidence type="ECO:0000256" key="2">
    <source>
        <dbReference type="SAM" id="Phobius"/>
    </source>
</evidence>
<dbReference type="GO" id="GO:0000271">
    <property type="term" value="P:polysaccharide biosynthetic process"/>
    <property type="evidence" value="ECO:0007669"/>
    <property type="project" value="TreeGrafter"/>
</dbReference>
<feature type="transmembrane region" description="Helical" evidence="2">
    <location>
        <begin position="95"/>
        <end position="117"/>
    </location>
</feature>
<accession>A0A0D5CK77</accession>
<keyword evidence="2" id="KW-0472">Membrane</keyword>
<dbReference type="EMBL" id="CP011043">
    <property type="protein sequence ID" value="AJW79699.1"/>
    <property type="molecule type" value="Genomic_DNA"/>
</dbReference>
<organism evidence="4 5">
    <name type="scientific">Clavibacter michiganensis subsp. insidiosus</name>
    <dbReference type="NCBI Taxonomy" id="33014"/>
    <lineage>
        <taxon>Bacteria</taxon>
        <taxon>Bacillati</taxon>
        <taxon>Actinomycetota</taxon>
        <taxon>Actinomycetes</taxon>
        <taxon>Micrococcales</taxon>
        <taxon>Microbacteriaceae</taxon>
        <taxon>Clavibacter</taxon>
    </lineage>
</organism>
<evidence type="ECO:0000313" key="4">
    <source>
        <dbReference type="EMBL" id="AJW79699.1"/>
    </source>
</evidence>
<dbReference type="GO" id="GO:0016747">
    <property type="term" value="F:acyltransferase activity, transferring groups other than amino-acyl groups"/>
    <property type="evidence" value="ECO:0007669"/>
    <property type="project" value="InterPro"/>
</dbReference>
<feature type="transmembrane region" description="Helical" evidence="2">
    <location>
        <begin position="271"/>
        <end position="292"/>
    </location>
</feature>
<feature type="transmembrane region" description="Helical" evidence="2">
    <location>
        <begin position="54"/>
        <end position="75"/>
    </location>
</feature>
<proteinExistence type="predicted"/>
<dbReference type="RefSeq" id="WP_045529148.1">
    <property type="nucleotide sequence ID" value="NZ_CP011043.1"/>
</dbReference>
<dbReference type="PANTHER" id="PTHR23028">
    <property type="entry name" value="ACETYLTRANSFERASE"/>
    <property type="match status" value="1"/>
</dbReference>
<feature type="transmembrane region" description="Helical" evidence="2">
    <location>
        <begin position="160"/>
        <end position="180"/>
    </location>
</feature>
<evidence type="ECO:0000256" key="1">
    <source>
        <dbReference type="SAM" id="MobiDB-lite"/>
    </source>
</evidence>
<feature type="transmembrane region" description="Helical" evidence="2">
    <location>
        <begin position="239"/>
        <end position="259"/>
    </location>
</feature>
<keyword evidence="4" id="KW-0012">Acyltransferase</keyword>
<feature type="region of interest" description="Disordered" evidence="1">
    <location>
        <begin position="401"/>
        <end position="426"/>
    </location>
</feature>